<feature type="non-terminal residue" evidence="1">
    <location>
        <position position="1"/>
    </location>
</feature>
<sequence length="104" mass="11894">QLAALDFIACAAADAFAMTDPGSQFSSLVQGYRMYYGGGDLPTIRPNKRRLASILLKNATMEWNEFETRVRKLIQQTKQVHERPVARSIFRHPRCLDCMCRTEN</sequence>
<reference evidence="2" key="2">
    <citation type="journal article" date="2008" name="Nucleic Acids Res.">
        <title>The rice annotation project database (RAP-DB): 2008 update.</title>
        <authorList>
            <consortium name="The rice annotation project (RAP)"/>
        </authorList>
    </citation>
    <scope>GENOME REANNOTATION</scope>
    <source>
        <strain evidence="2">cv. Nipponbare</strain>
    </source>
</reference>
<name>Q0DD97_ORYSJ</name>
<evidence type="ECO:0000313" key="1">
    <source>
        <dbReference type="EMBL" id="BAF19176.1"/>
    </source>
</evidence>
<dbReference type="PANTHER" id="PTHR31933:SF9">
    <property type="entry name" value="O-FUCOSYLTRANSFERASE 2"/>
    <property type="match status" value="1"/>
</dbReference>
<dbReference type="HOGENOM" id="CLU_175882_0_0_1"/>
<dbReference type="PANTHER" id="PTHR31933">
    <property type="entry name" value="O-FUCOSYLTRANSFERASE 2-RELATED"/>
    <property type="match status" value="1"/>
</dbReference>
<protein>
    <submittedName>
        <fullName evidence="1">Os06g0239600 protein</fullName>
    </submittedName>
</protein>
<proteinExistence type="predicted"/>
<organism evidence="1 2">
    <name type="scientific">Oryza sativa subsp. japonica</name>
    <name type="common">Rice</name>
    <dbReference type="NCBI Taxonomy" id="39947"/>
    <lineage>
        <taxon>Eukaryota</taxon>
        <taxon>Viridiplantae</taxon>
        <taxon>Streptophyta</taxon>
        <taxon>Embryophyta</taxon>
        <taxon>Tracheophyta</taxon>
        <taxon>Spermatophyta</taxon>
        <taxon>Magnoliopsida</taxon>
        <taxon>Liliopsida</taxon>
        <taxon>Poales</taxon>
        <taxon>Poaceae</taxon>
        <taxon>BOP clade</taxon>
        <taxon>Oryzoideae</taxon>
        <taxon>Oryzeae</taxon>
        <taxon>Oryzinae</taxon>
        <taxon>Oryza</taxon>
        <taxon>Oryza sativa</taxon>
    </lineage>
</organism>
<dbReference type="InterPro" id="IPR052272">
    <property type="entry name" value="GT106_glycosyltransferase"/>
</dbReference>
<dbReference type="Proteomes" id="UP000000763">
    <property type="component" value="Chromosome 6"/>
</dbReference>
<dbReference type="KEGG" id="dosa:Os06g0239600"/>
<dbReference type="AlphaFoldDB" id="Q0DD97"/>
<accession>Q0DD97</accession>
<dbReference type="EMBL" id="AP008212">
    <property type="protein sequence ID" value="BAF19176.1"/>
    <property type="molecule type" value="Genomic_DNA"/>
</dbReference>
<gene>
    <name evidence="1" type="ordered locus">Os06g0239600</name>
</gene>
<reference evidence="1 2" key="1">
    <citation type="journal article" date="2005" name="Nature">
        <title>The map-based sequence of the rice genome.</title>
        <authorList>
            <consortium name="International rice genome sequencing project (IRGSP)"/>
            <person name="Matsumoto T."/>
            <person name="Wu J."/>
            <person name="Kanamori H."/>
            <person name="Katayose Y."/>
            <person name="Fujisawa M."/>
            <person name="Namiki N."/>
            <person name="Mizuno H."/>
            <person name="Yamamoto K."/>
            <person name="Antonio B.A."/>
            <person name="Baba T."/>
            <person name="Sakata K."/>
            <person name="Nagamura Y."/>
            <person name="Aoki H."/>
            <person name="Arikawa K."/>
            <person name="Arita K."/>
            <person name="Bito T."/>
            <person name="Chiden Y."/>
            <person name="Fujitsuka N."/>
            <person name="Fukunaka R."/>
            <person name="Hamada M."/>
            <person name="Harada C."/>
            <person name="Hayashi A."/>
            <person name="Hijishita S."/>
            <person name="Honda M."/>
            <person name="Hosokawa S."/>
            <person name="Ichikawa Y."/>
            <person name="Idonuma A."/>
            <person name="Iijima M."/>
            <person name="Ikeda M."/>
            <person name="Ikeno M."/>
            <person name="Ito K."/>
            <person name="Ito S."/>
            <person name="Ito T."/>
            <person name="Ito Y."/>
            <person name="Ito Y."/>
            <person name="Iwabuchi A."/>
            <person name="Kamiya K."/>
            <person name="Karasawa W."/>
            <person name="Kurita K."/>
            <person name="Katagiri S."/>
            <person name="Kikuta A."/>
            <person name="Kobayashi H."/>
            <person name="Kobayashi N."/>
            <person name="Machita K."/>
            <person name="Maehara T."/>
            <person name="Masukawa M."/>
            <person name="Mizubayashi T."/>
            <person name="Mukai Y."/>
            <person name="Nagasaki H."/>
            <person name="Nagata Y."/>
            <person name="Naito S."/>
            <person name="Nakashima M."/>
            <person name="Nakama Y."/>
            <person name="Nakamichi Y."/>
            <person name="Nakamura M."/>
            <person name="Meguro A."/>
            <person name="Negishi M."/>
            <person name="Ohta I."/>
            <person name="Ohta T."/>
            <person name="Okamoto M."/>
            <person name="Ono N."/>
            <person name="Saji S."/>
            <person name="Sakaguchi M."/>
            <person name="Sakai K."/>
            <person name="Shibata M."/>
            <person name="Shimokawa T."/>
            <person name="Song J."/>
            <person name="Takazaki Y."/>
            <person name="Terasawa K."/>
            <person name="Tsugane M."/>
            <person name="Tsuji K."/>
            <person name="Ueda S."/>
            <person name="Waki K."/>
            <person name="Yamagata H."/>
            <person name="Yamamoto M."/>
            <person name="Yamamoto S."/>
            <person name="Yamane H."/>
            <person name="Yoshiki S."/>
            <person name="Yoshihara R."/>
            <person name="Yukawa K."/>
            <person name="Zhong H."/>
            <person name="Yano M."/>
            <person name="Yuan Q."/>
            <person name="Ouyang S."/>
            <person name="Liu J."/>
            <person name="Jones K.M."/>
            <person name="Gansberger K."/>
            <person name="Moffat K."/>
            <person name="Hill J."/>
            <person name="Bera J."/>
            <person name="Fadrosh D."/>
            <person name="Jin S."/>
            <person name="Johri S."/>
            <person name="Kim M."/>
            <person name="Overton L."/>
            <person name="Reardon M."/>
            <person name="Tsitrin T."/>
            <person name="Vuong H."/>
            <person name="Weaver B."/>
            <person name="Ciecko A."/>
            <person name="Tallon L."/>
            <person name="Jackson J."/>
            <person name="Pai G."/>
            <person name="Aken S.V."/>
            <person name="Utterback T."/>
            <person name="Reidmuller S."/>
            <person name="Feldblyum T."/>
            <person name="Hsiao J."/>
            <person name="Zismann V."/>
            <person name="Iobst S."/>
            <person name="de Vazeille A.R."/>
            <person name="Buell C.R."/>
            <person name="Ying K."/>
            <person name="Li Y."/>
            <person name="Lu T."/>
            <person name="Huang Y."/>
            <person name="Zhao Q."/>
            <person name="Feng Q."/>
            <person name="Zhang L."/>
            <person name="Zhu J."/>
            <person name="Weng Q."/>
            <person name="Mu J."/>
            <person name="Lu Y."/>
            <person name="Fan D."/>
            <person name="Liu Y."/>
            <person name="Guan J."/>
            <person name="Zhang Y."/>
            <person name="Yu S."/>
            <person name="Liu X."/>
            <person name="Zhang Y."/>
            <person name="Hong G."/>
            <person name="Han B."/>
            <person name="Choisne N."/>
            <person name="Demange N."/>
            <person name="Orjeda G."/>
            <person name="Samain S."/>
            <person name="Cattolico L."/>
            <person name="Pelletier E."/>
            <person name="Couloux A."/>
            <person name="Segurens B."/>
            <person name="Wincker P."/>
            <person name="D'Hont A."/>
            <person name="Scarpelli C."/>
            <person name="Weissenbach J."/>
            <person name="Salanoubat M."/>
            <person name="Quetier F."/>
            <person name="Yu Y."/>
            <person name="Kim H.R."/>
            <person name="Rambo T."/>
            <person name="Currie J."/>
            <person name="Collura K."/>
            <person name="Luo M."/>
            <person name="Yang T."/>
            <person name="Ammiraju J.S.S."/>
            <person name="Engler F."/>
            <person name="Soderlund C."/>
            <person name="Wing R.A."/>
            <person name="Palmer L.E."/>
            <person name="de la Bastide M."/>
            <person name="Spiegel L."/>
            <person name="Nascimento L."/>
            <person name="Zutavern T."/>
            <person name="O'Shaughnessy A."/>
            <person name="Dike S."/>
            <person name="Dedhia N."/>
            <person name="Preston R."/>
            <person name="Balija V."/>
            <person name="McCombie W.R."/>
            <person name="Chow T."/>
            <person name="Chen H."/>
            <person name="Chung M."/>
            <person name="Chen C."/>
            <person name="Shaw J."/>
            <person name="Wu H."/>
            <person name="Hsiao K."/>
            <person name="Chao Y."/>
            <person name="Chu M."/>
            <person name="Cheng C."/>
            <person name="Hour A."/>
            <person name="Lee P."/>
            <person name="Lin S."/>
            <person name="Lin Y."/>
            <person name="Liou J."/>
            <person name="Liu S."/>
            <person name="Hsing Y."/>
            <person name="Raghuvanshi S."/>
            <person name="Mohanty A."/>
            <person name="Bharti A.K."/>
            <person name="Gaur A."/>
            <person name="Gupta V."/>
            <person name="Kumar D."/>
            <person name="Ravi V."/>
            <person name="Vij S."/>
            <person name="Kapur A."/>
            <person name="Khurana P."/>
            <person name="Khurana P."/>
            <person name="Khurana J.P."/>
            <person name="Tyagi A.K."/>
            <person name="Gaikwad K."/>
            <person name="Singh A."/>
            <person name="Dalal V."/>
            <person name="Srivastava S."/>
            <person name="Dixit A."/>
            <person name="Pal A.K."/>
            <person name="Ghazi I.A."/>
            <person name="Yadav M."/>
            <person name="Pandit A."/>
            <person name="Bhargava A."/>
            <person name="Sureshbabu K."/>
            <person name="Batra K."/>
            <person name="Sharma T.R."/>
            <person name="Mohapatra T."/>
            <person name="Singh N.K."/>
            <person name="Messing J."/>
            <person name="Nelson A.B."/>
            <person name="Fuks G."/>
            <person name="Kavchok S."/>
            <person name="Keizer G."/>
            <person name="Linton E."/>
            <person name="Llaca V."/>
            <person name="Song R."/>
            <person name="Tanyolac B."/>
            <person name="Young S."/>
            <person name="Ho-Il K."/>
            <person name="Hahn J.H."/>
            <person name="Sangsakoo G."/>
            <person name="Vanavichit A."/>
            <person name="de Mattos Luiz.A.T."/>
            <person name="Zimmer P.D."/>
            <person name="Malone G."/>
            <person name="Dellagostin O."/>
            <person name="de Oliveira A.C."/>
            <person name="Bevan M."/>
            <person name="Bancroft I."/>
            <person name="Minx P."/>
            <person name="Cordum H."/>
            <person name="Wilson R."/>
            <person name="Cheng Z."/>
            <person name="Jin W."/>
            <person name="Jiang J."/>
            <person name="Leong S.A."/>
            <person name="Iwama H."/>
            <person name="Gojobori T."/>
            <person name="Itoh T."/>
            <person name="Niimura Y."/>
            <person name="Fujii Y."/>
            <person name="Habara T."/>
            <person name="Sakai H."/>
            <person name="Sato Y."/>
            <person name="Wilson G."/>
            <person name="Kumar K."/>
            <person name="McCouch S."/>
            <person name="Juretic N."/>
            <person name="Hoen D."/>
            <person name="Wright S."/>
            <person name="Bruskiewich R."/>
            <person name="Bureau T."/>
            <person name="Miyao A."/>
            <person name="Hirochika H."/>
            <person name="Nishikawa T."/>
            <person name="Kadowaki K."/>
            <person name="Sugiura M."/>
            <person name="Burr B."/>
            <person name="Sasaki T."/>
        </authorList>
    </citation>
    <scope>NUCLEOTIDE SEQUENCE [LARGE SCALE GENOMIC DNA]</scope>
    <source>
        <strain evidence="2">cv. Nipponbare</strain>
    </source>
</reference>
<evidence type="ECO:0000313" key="2">
    <source>
        <dbReference type="Proteomes" id="UP000000763"/>
    </source>
</evidence>